<keyword evidence="4" id="KW-0285">Flavoprotein</keyword>
<evidence type="ECO:0000259" key="9">
    <source>
        <dbReference type="Pfam" id="PF02771"/>
    </source>
</evidence>
<dbReference type="PANTHER" id="PTHR48083">
    <property type="entry name" value="MEDIUM-CHAIN SPECIFIC ACYL-COA DEHYDROGENASE, MITOCHONDRIAL-RELATED"/>
    <property type="match status" value="1"/>
</dbReference>
<feature type="domain" description="Acyl-CoA oxidase/dehydrogenase middle" evidence="8">
    <location>
        <begin position="122"/>
        <end position="214"/>
    </location>
</feature>
<dbReference type="Gene3D" id="1.20.140.10">
    <property type="entry name" value="Butyryl-CoA Dehydrogenase, subunit A, domain 3"/>
    <property type="match status" value="1"/>
</dbReference>
<dbReference type="GO" id="GO:0033539">
    <property type="term" value="P:fatty acid beta-oxidation using acyl-CoA dehydrogenase"/>
    <property type="evidence" value="ECO:0007669"/>
    <property type="project" value="TreeGrafter"/>
</dbReference>
<accession>A0A2S9K7H6</accession>
<keyword evidence="6" id="KW-0560">Oxidoreductase</keyword>
<dbReference type="InterPro" id="IPR006091">
    <property type="entry name" value="Acyl-CoA_Oxase/DH_mid-dom"/>
</dbReference>
<dbReference type="Pfam" id="PF02770">
    <property type="entry name" value="Acyl-CoA_dh_M"/>
    <property type="match status" value="1"/>
</dbReference>
<organism evidence="10 11">
    <name type="scientific">Malikia granosa</name>
    <dbReference type="NCBI Taxonomy" id="263067"/>
    <lineage>
        <taxon>Bacteria</taxon>
        <taxon>Pseudomonadati</taxon>
        <taxon>Pseudomonadota</taxon>
        <taxon>Betaproteobacteria</taxon>
        <taxon>Burkholderiales</taxon>
        <taxon>Comamonadaceae</taxon>
        <taxon>Malikia</taxon>
    </lineage>
</organism>
<keyword evidence="11" id="KW-1185">Reference proteome</keyword>
<dbReference type="AlphaFoldDB" id="A0A2S9K7H6"/>
<dbReference type="InterPro" id="IPR050741">
    <property type="entry name" value="Acyl-CoA_dehydrogenase"/>
</dbReference>
<evidence type="ECO:0000313" key="11">
    <source>
        <dbReference type="Proteomes" id="UP000238589"/>
    </source>
</evidence>
<dbReference type="EMBL" id="PVLQ01000012">
    <property type="protein sequence ID" value="PRD66388.1"/>
    <property type="molecule type" value="Genomic_DNA"/>
</dbReference>
<evidence type="ECO:0000256" key="2">
    <source>
        <dbReference type="ARBA" id="ARBA00009347"/>
    </source>
</evidence>
<dbReference type="PROSITE" id="PS00073">
    <property type="entry name" value="ACYL_COA_DH_2"/>
    <property type="match status" value="1"/>
</dbReference>
<evidence type="ECO:0000313" key="10">
    <source>
        <dbReference type="EMBL" id="PRD66388.1"/>
    </source>
</evidence>
<feature type="domain" description="Acyl-CoA dehydrogenase/oxidase C-terminal" evidence="7">
    <location>
        <begin position="226"/>
        <end position="375"/>
    </location>
</feature>
<dbReference type="Gene3D" id="2.40.110.10">
    <property type="entry name" value="Butyryl-CoA Dehydrogenase, subunit A, domain 2"/>
    <property type="match status" value="1"/>
</dbReference>
<evidence type="ECO:0000256" key="1">
    <source>
        <dbReference type="ARBA" id="ARBA00001974"/>
    </source>
</evidence>
<comment type="caution">
    <text evidence="10">The sequence shown here is derived from an EMBL/GenBank/DDBJ whole genome shotgun (WGS) entry which is preliminary data.</text>
</comment>
<evidence type="ECO:0000256" key="3">
    <source>
        <dbReference type="ARBA" id="ARBA00019125"/>
    </source>
</evidence>
<name>A0A2S9K7H6_9BURK</name>
<dbReference type="InterPro" id="IPR036250">
    <property type="entry name" value="AcylCo_DH-like_C"/>
</dbReference>
<dbReference type="RefSeq" id="WP_105747229.1">
    <property type="nucleotide sequence ID" value="NZ_PVLQ01000012.1"/>
</dbReference>
<dbReference type="GO" id="GO:0003995">
    <property type="term" value="F:acyl-CoA dehydrogenase activity"/>
    <property type="evidence" value="ECO:0007669"/>
    <property type="project" value="InterPro"/>
</dbReference>
<dbReference type="GO" id="GO:0005737">
    <property type="term" value="C:cytoplasm"/>
    <property type="evidence" value="ECO:0007669"/>
    <property type="project" value="TreeGrafter"/>
</dbReference>
<feature type="domain" description="Acyl-CoA dehydrogenase/oxidase N-terminal" evidence="9">
    <location>
        <begin position="6"/>
        <end position="117"/>
    </location>
</feature>
<dbReference type="Gene3D" id="1.10.540.10">
    <property type="entry name" value="Acyl-CoA dehydrogenase/oxidase, N-terminal domain"/>
    <property type="match status" value="1"/>
</dbReference>
<dbReference type="Proteomes" id="UP000238589">
    <property type="component" value="Unassembled WGS sequence"/>
</dbReference>
<dbReference type="SUPFAM" id="SSF56645">
    <property type="entry name" value="Acyl-CoA dehydrogenase NM domain-like"/>
    <property type="match status" value="1"/>
</dbReference>
<dbReference type="Pfam" id="PF00441">
    <property type="entry name" value="Acyl-CoA_dh_1"/>
    <property type="match status" value="1"/>
</dbReference>
<dbReference type="FunFam" id="1.20.140.10:FF:000001">
    <property type="entry name" value="Acyl-CoA dehydrogenase"/>
    <property type="match status" value="1"/>
</dbReference>
<dbReference type="InterPro" id="IPR013786">
    <property type="entry name" value="AcylCoA_DH/ox_N"/>
</dbReference>
<sequence length="387" mass="43206">MDFSLNDEQKMMIDTIRRFIAEELKPLEDELEEKGYLEPEKAAAIHAKGKELGLYALNMPAELGGGGLSNLDRIMCEEQFGHTSDMLIRRAFGNVYEPLLHCKGEQVERWLKPAVEGKRTCAITITESGAGSDAAGIKTHAKRNEQGQWVLNGAKHFISDGEWSDFFLVSARTGEKEISMFMVDKGLPGFTVGKDQKMMGLRGTPHLELFFDNVVLEDAALLGEQGQGFKLAMGALNVVRLAQVGARAVGKATHVCEMMVEYANDRKQFNTRIGDFQMVQQMLADSVIEINAARWMVYHAAWMLDQGLDAREQIAMVKVHAAETLGRVVDRAVQVFGGMGFCKELSIERYYRDARIYRIFDGTSEIHRGVIAKSALKKGAMLFDVNR</sequence>
<dbReference type="SUPFAM" id="SSF47203">
    <property type="entry name" value="Acyl-CoA dehydrogenase C-terminal domain-like"/>
    <property type="match status" value="1"/>
</dbReference>
<evidence type="ECO:0000256" key="4">
    <source>
        <dbReference type="ARBA" id="ARBA00022630"/>
    </source>
</evidence>
<reference evidence="10 11" key="1">
    <citation type="submission" date="2018-03" db="EMBL/GenBank/DDBJ databases">
        <title>Comparative genomics illustrates the genes involved in a hyperalkaliphilic mechanisms of Serpentinomonas isolated from highly-alkaline calcium-rich serpentinized springs.</title>
        <authorList>
            <person name="Suzuki S."/>
            <person name="Ishii S."/>
            <person name="Walworth N."/>
            <person name="Bird L."/>
            <person name="Kuenen J.G."/>
            <person name="Nealson K.H."/>
        </authorList>
    </citation>
    <scope>NUCLEOTIDE SEQUENCE [LARGE SCALE GENOMIC DNA]</scope>
    <source>
        <strain evidence="10 11">P1</strain>
    </source>
</reference>
<dbReference type="InterPro" id="IPR009075">
    <property type="entry name" value="AcylCo_DH/oxidase_C"/>
</dbReference>
<dbReference type="PANTHER" id="PTHR48083:SF2">
    <property type="entry name" value="MEDIUM-CHAIN SPECIFIC ACYL-COA DEHYDROGENASE, MITOCHONDRIAL"/>
    <property type="match status" value="1"/>
</dbReference>
<evidence type="ECO:0000259" key="7">
    <source>
        <dbReference type="Pfam" id="PF00441"/>
    </source>
</evidence>
<evidence type="ECO:0000256" key="6">
    <source>
        <dbReference type="ARBA" id="ARBA00023002"/>
    </source>
</evidence>
<proteinExistence type="inferred from homology"/>
<dbReference type="Pfam" id="PF02771">
    <property type="entry name" value="Acyl-CoA_dh_N"/>
    <property type="match status" value="1"/>
</dbReference>
<comment type="cofactor">
    <cofactor evidence="1">
        <name>FAD</name>
        <dbReference type="ChEBI" id="CHEBI:57692"/>
    </cofactor>
</comment>
<keyword evidence="5" id="KW-0274">FAD</keyword>
<dbReference type="OrthoDB" id="9770681at2"/>
<dbReference type="InterPro" id="IPR046373">
    <property type="entry name" value="Acyl-CoA_Oxase/DH_mid-dom_sf"/>
</dbReference>
<dbReference type="InterPro" id="IPR006089">
    <property type="entry name" value="Acyl-CoA_DH_CS"/>
</dbReference>
<dbReference type="FunFam" id="2.40.110.10:FF:000002">
    <property type="entry name" value="Acyl-CoA dehydrogenase fadE12"/>
    <property type="match status" value="1"/>
</dbReference>
<protein>
    <recommendedName>
        <fullName evidence="3">Medium-chain specific acyl-CoA dehydrogenase, mitochondrial</fullName>
    </recommendedName>
</protein>
<comment type="similarity">
    <text evidence="2">Belongs to the acyl-CoA dehydrogenase family.</text>
</comment>
<dbReference type="InterPro" id="IPR009100">
    <property type="entry name" value="AcylCoA_DH/oxidase_NM_dom_sf"/>
</dbReference>
<dbReference type="GO" id="GO:0050660">
    <property type="term" value="F:flavin adenine dinucleotide binding"/>
    <property type="evidence" value="ECO:0007669"/>
    <property type="project" value="InterPro"/>
</dbReference>
<evidence type="ECO:0000256" key="5">
    <source>
        <dbReference type="ARBA" id="ARBA00022827"/>
    </source>
</evidence>
<gene>
    <name evidence="10" type="ORF">C6P64_03580</name>
</gene>
<evidence type="ECO:0000259" key="8">
    <source>
        <dbReference type="Pfam" id="PF02770"/>
    </source>
</evidence>
<dbReference type="InterPro" id="IPR037069">
    <property type="entry name" value="AcylCoA_DH/ox_N_sf"/>
</dbReference>